<dbReference type="FunFam" id="1.25.40.20:FF:000018">
    <property type="entry name" value="Transient receptor potential cation channel subfamily V member 1"/>
    <property type="match status" value="1"/>
</dbReference>
<evidence type="ECO:0000256" key="2">
    <source>
        <dbReference type="ARBA" id="ARBA00022448"/>
    </source>
</evidence>
<sequence>MMKSPLEMDDGIGEDLNAAVKGAAEEEYGQPPLETPFQEEAPPPSLIWMNLNHNPDLVRDRIFEAVVAGDPELLIGLSDYLRRTSSFLTNSEYRDGETDKTCLMKALLSLKDGKNPTIPVLLRIDKETENPEPLVNIACTDSYYKGQTALHIAIEKRKYEFVKLLVENGADVHAKASGLLFQKGYKEAHFYFGELPLSLAACTNQPEVVRYLLDNPHNKAEVTEQDSMGNTVLHALVMVANDTEKNTELVVNMYDMILMKGAEMDPAPNLEVIKNGEELTPLTLAVKTGKVKILKHMLQREIKDPKFQRKLSRKLIEWTYGPIQTSIYDLSSIDSCEENSALEILAYNSDVPNRYEMLALEPLNKLLQHKWKYSIKQWFCFSFVFHCAFMVIFTATAYNWPPKDEPLVPTPVTFPILARLFGAVVILIGGVYFFVAQSVYFWRRRHSLKGLLMDSCFDILLFVQALAILASSMMFLANTETYVLPMVFALLLGWVNMLYYTRGCQQTGICLVMIQKVILKDLWHFLMLYGILLVGFATALIVLTGGAPHSAHNTSVPLSDDSEDQAVYSGLLRTALLLFRFTIGMGDLEYNKNVKHSYVAMLLVLLFVILTYILLLNMLIALMSETVTDVSKYSQSVWQLQRAIAILQIEKNRIWSCKKAQGDSRFIPIESEDKKEQRWFFRVEEVNWEDWTEKLVLTEEPRFWKSHQVEETMFLDKSSGKNGTTAVSGVGIHTSL</sequence>
<keyword evidence="2" id="KW-0813">Transport</keyword>
<dbReference type="GO" id="GO:0005886">
    <property type="term" value="C:plasma membrane"/>
    <property type="evidence" value="ECO:0007669"/>
    <property type="project" value="UniProtKB-SubCell"/>
</dbReference>
<evidence type="ECO:0000256" key="11">
    <source>
        <dbReference type="ARBA" id="ARBA00023065"/>
    </source>
</evidence>
<keyword evidence="11" id="KW-0406">Ion transport</keyword>
<dbReference type="PRINTS" id="PR01769">
    <property type="entry name" value="VRL2RECEPTOR"/>
</dbReference>
<evidence type="ECO:0000256" key="3">
    <source>
        <dbReference type="ARBA" id="ARBA00022475"/>
    </source>
</evidence>
<feature type="transmembrane region" description="Helical" evidence="16">
    <location>
        <begin position="378"/>
        <end position="400"/>
    </location>
</feature>
<name>A0A8C6VDQ2_NAJNA</name>
<dbReference type="InterPro" id="IPR036770">
    <property type="entry name" value="Ankyrin_rpt-contain_sf"/>
</dbReference>
<keyword evidence="5" id="KW-0107">Calcium channel</keyword>
<evidence type="ECO:0000256" key="5">
    <source>
        <dbReference type="ARBA" id="ARBA00022673"/>
    </source>
</evidence>
<dbReference type="InterPro" id="IPR008348">
    <property type="entry name" value="TrpV4"/>
</dbReference>
<keyword evidence="13" id="KW-0407">Ion channel</keyword>
<evidence type="ECO:0000256" key="8">
    <source>
        <dbReference type="ARBA" id="ARBA00022837"/>
    </source>
</evidence>
<reference evidence="18" key="1">
    <citation type="submission" date="2025-08" db="UniProtKB">
        <authorList>
            <consortium name="Ensembl"/>
        </authorList>
    </citation>
    <scope>IDENTIFICATION</scope>
</reference>
<dbReference type="Pfam" id="PF12796">
    <property type="entry name" value="Ank_2"/>
    <property type="match status" value="1"/>
</dbReference>
<dbReference type="SUPFAM" id="SSF48403">
    <property type="entry name" value="Ankyrin repeat"/>
    <property type="match status" value="1"/>
</dbReference>
<keyword evidence="10 15" id="KW-0040">ANK repeat</keyword>
<dbReference type="Ensembl" id="ENSNNAT00000003585.1">
    <property type="protein sequence ID" value="ENSNNAP00000003423.1"/>
    <property type="gene ID" value="ENSNNAG00000002339.1"/>
</dbReference>
<dbReference type="Gene3D" id="1.25.40.20">
    <property type="entry name" value="Ankyrin repeat-containing domain"/>
    <property type="match status" value="1"/>
</dbReference>
<reference evidence="18" key="2">
    <citation type="submission" date="2025-09" db="UniProtKB">
        <authorList>
            <consortium name="Ensembl"/>
        </authorList>
    </citation>
    <scope>IDENTIFICATION</scope>
</reference>
<dbReference type="GO" id="GO:0005262">
    <property type="term" value="F:calcium channel activity"/>
    <property type="evidence" value="ECO:0007669"/>
    <property type="project" value="UniProtKB-KW"/>
</dbReference>
<dbReference type="PROSITE" id="PS50088">
    <property type="entry name" value="ANK_REPEAT"/>
    <property type="match status" value="1"/>
</dbReference>
<evidence type="ECO:0000256" key="13">
    <source>
        <dbReference type="ARBA" id="ARBA00023303"/>
    </source>
</evidence>
<keyword evidence="4" id="KW-0109">Calcium transport</keyword>
<evidence type="ECO:0000256" key="6">
    <source>
        <dbReference type="ARBA" id="ARBA00022692"/>
    </source>
</evidence>
<evidence type="ECO:0000256" key="14">
    <source>
        <dbReference type="ARBA" id="ARBA00036634"/>
    </source>
</evidence>
<evidence type="ECO:0000256" key="16">
    <source>
        <dbReference type="SAM" id="Phobius"/>
    </source>
</evidence>
<evidence type="ECO:0000256" key="15">
    <source>
        <dbReference type="PROSITE-ProRule" id="PRU00023"/>
    </source>
</evidence>
<feature type="transmembrane region" description="Helical" evidence="16">
    <location>
        <begin position="482"/>
        <end position="501"/>
    </location>
</feature>
<dbReference type="PROSITE" id="PS50297">
    <property type="entry name" value="ANK_REP_REGION"/>
    <property type="match status" value="1"/>
</dbReference>
<dbReference type="NCBIfam" id="TIGR00870">
    <property type="entry name" value="trp"/>
    <property type="match status" value="1"/>
</dbReference>
<feature type="domain" description="Ion transport" evidence="17">
    <location>
        <begin position="380"/>
        <end position="633"/>
    </location>
</feature>
<evidence type="ECO:0000259" key="17">
    <source>
        <dbReference type="Pfam" id="PF00520"/>
    </source>
</evidence>
<feature type="transmembrane region" description="Helical" evidence="16">
    <location>
        <begin position="522"/>
        <end position="546"/>
    </location>
</feature>
<dbReference type="InterPro" id="IPR008347">
    <property type="entry name" value="TrpV1-4"/>
</dbReference>
<comment type="subcellular location">
    <subcellularLocation>
        <location evidence="1">Cell membrane</location>
        <topology evidence="1">Multi-pass membrane protein</topology>
    </subcellularLocation>
</comment>
<dbReference type="Gene3D" id="1.10.287.70">
    <property type="match status" value="1"/>
</dbReference>
<dbReference type="InterPro" id="IPR002110">
    <property type="entry name" value="Ankyrin_rpt"/>
</dbReference>
<dbReference type="OMA" id="KRYEMVV"/>
<keyword evidence="8" id="KW-0106">Calcium</keyword>
<organism evidence="18 19">
    <name type="scientific">Naja naja</name>
    <name type="common">Indian cobra</name>
    <dbReference type="NCBI Taxonomy" id="35670"/>
    <lineage>
        <taxon>Eukaryota</taxon>
        <taxon>Metazoa</taxon>
        <taxon>Chordata</taxon>
        <taxon>Craniata</taxon>
        <taxon>Vertebrata</taxon>
        <taxon>Euteleostomi</taxon>
        <taxon>Lepidosauria</taxon>
        <taxon>Squamata</taxon>
        <taxon>Bifurcata</taxon>
        <taxon>Unidentata</taxon>
        <taxon>Episquamata</taxon>
        <taxon>Toxicofera</taxon>
        <taxon>Serpentes</taxon>
        <taxon>Colubroidea</taxon>
        <taxon>Elapidae</taxon>
        <taxon>Elapinae</taxon>
        <taxon>Naja</taxon>
    </lineage>
</organism>
<evidence type="ECO:0000256" key="4">
    <source>
        <dbReference type="ARBA" id="ARBA00022568"/>
    </source>
</evidence>
<dbReference type="GeneTree" id="ENSGT00940000158512"/>
<feature type="transmembrane region" description="Helical" evidence="16">
    <location>
        <begin position="412"/>
        <end position="435"/>
    </location>
</feature>
<dbReference type="InterPro" id="IPR005821">
    <property type="entry name" value="Ion_trans_dom"/>
</dbReference>
<dbReference type="PANTHER" id="PTHR10582">
    <property type="entry name" value="TRANSIENT RECEPTOR POTENTIAL ION CHANNEL PROTEIN"/>
    <property type="match status" value="1"/>
</dbReference>
<keyword evidence="19" id="KW-1185">Reference proteome</keyword>
<dbReference type="OrthoDB" id="533508at2759"/>
<keyword evidence="9 16" id="KW-1133">Transmembrane helix</keyword>
<dbReference type="GO" id="GO:0098703">
    <property type="term" value="P:calcium ion import across plasma membrane"/>
    <property type="evidence" value="ECO:0007669"/>
    <property type="project" value="TreeGrafter"/>
</dbReference>
<dbReference type="InterPro" id="IPR024862">
    <property type="entry name" value="TRPV"/>
</dbReference>
<evidence type="ECO:0000313" key="19">
    <source>
        <dbReference type="Proteomes" id="UP000694559"/>
    </source>
</evidence>
<feature type="transmembrane region" description="Helical" evidence="16">
    <location>
        <begin position="598"/>
        <end position="623"/>
    </location>
</feature>
<feature type="repeat" description="ANK" evidence="15">
    <location>
        <begin position="145"/>
        <end position="177"/>
    </location>
</feature>
<dbReference type="PRINTS" id="PR01768">
    <property type="entry name" value="TRPVRECEPTOR"/>
</dbReference>
<dbReference type="PANTHER" id="PTHR10582:SF5">
    <property type="entry name" value="TRANSIENT RECEPTOR POTENTIAL CATION CHANNEL SUBFAMILY V MEMBER 2"/>
    <property type="match status" value="1"/>
</dbReference>
<feature type="transmembrane region" description="Helical" evidence="16">
    <location>
        <begin position="456"/>
        <end position="476"/>
    </location>
</feature>
<keyword evidence="7" id="KW-0677">Repeat</keyword>
<evidence type="ECO:0000256" key="7">
    <source>
        <dbReference type="ARBA" id="ARBA00022737"/>
    </source>
</evidence>
<dbReference type="Proteomes" id="UP000694559">
    <property type="component" value="Unplaced"/>
</dbReference>
<keyword evidence="12 16" id="KW-0472">Membrane</keyword>
<evidence type="ECO:0000256" key="10">
    <source>
        <dbReference type="ARBA" id="ARBA00023043"/>
    </source>
</evidence>
<accession>A0A8C6VDQ2</accession>
<evidence type="ECO:0000256" key="12">
    <source>
        <dbReference type="ARBA" id="ARBA00023136"/>
    </source>
</evidence>
<dbReference type="SMART" id="SM00248">
    <property type="entry name" value="ANK"/>
    <property type="match status" value="4"/>
</dbReference>
<dbReference type="Pfam" id="PF00023">
    <property type="entry name" value="Ank"/>
    <property type="match status" value="1"/>
</dbReference>
<comment type="catalytic activity">
    <reaction evidence="14">
        <text>Ca(2+)(in) = Ca(2+)(out)</text>
        <dbReference type="Rhea" id="RHEA:29671"/>
        <dbReference type="ChEBI" id="CHEBI:29108"/>
    </reaction>
</comment>
<proteinExistence type="predicted"/>
<evidence type="ECO:0000256" key="1">
    <source>
        <dbReference type="ARBA" id="ARBA00004651"/>
    </source>
</evidence>
<dbReference type="AlphaFoldDB" id="A0A8C6VDQ2"/>
<protein>
    <recommendedName>
        <fullName evidence="17">Ion transport domain-containing protein</fullName>
    </recommendedName>
</protein>
<evidence type="ECO:0000256" key="9">
    <source>
        <dbReference type="ARBA" id="ARBA00022989"/>
    </source>
</evidence>
<dbReference type="Pfam" id="PF00520">
    <property type="entry name" value="Ion_trans"/>
    <property type="match status" value="1"/>
</dbReference>
<keyword evidence="3" id="KW-1003">Cell membrane</keyword>
<evidence type="ECO:0000313" key="18">
    <source>
        <dbReference type="Ensembl" id="ENSNNAP00000003423.1"/>
    </source>
</evidence>
<keyword evidence="6 16" id="KW-0812">Transmembrane</keyword>